<evidence type="ECO:0000313" key="3">
    <source>
        <dbReference type="EMBL" id="GHO59570.1"/>
    </source>
</evidence>
<reference evidence="3 4" key="1">
    <citation type="journal article" date="2021" name="Int. J. Syst. Evol. Microbiol.">
        <title>Reticulibacter mediterranei gen. nov., sp. nov., within the new family Reticulibacteraceae fam. nov., and Ktedonospora formicarum gen. nov., sp. nov., Ktedonobacter robiniae sp. nov., Dictyobacter formicarum sp. nov. and Dictyobacter arantiisoli sp. nov., belonging to the class Ktedonobacteria.</title>
        <authorList>
            <person name="Yabe S."/>
            <person name="Zheng Y."/>
            <person name="Wang C.M."/>
            <person name="Sakai Y."/>
            <person name="Abe K."/>
            <person name="Yokota A."/>
            <person name="Donadio S."/>
            <person name="Cavaletti L."/>
            <person name="Monciardini P."/>
        </authorList>
    </citation>
    <scope>NUCLEOTIDE SEQUENCE [LARGE SCALE GENOMIC DNA]</scope>
    <source>
        <strain evidence="3 4">SOSP1-30</strain>
    </source>
</reference>
<organism evidence="3 4">
    <name type="scientific">Ktedonobacter robiniae</name>
    <dbReference type="NCBI Taxonomy" id="2778365"/>
    <lineage>
        <taxon>Bacteria</taxon>
        <taxon>Bacillati</taxon>
        <taxon>Chloroflexota</taxon>
        <taxon>Ktedonobacteria</taxon>
        <taxon>Ktedonobacterales</taxon>
        <taxon>Ktedonobacteraceae</taxon>
        <taxon>Ktedonobacter</taxon>
    </lineage>
</organism>
<accession>A0ABQ3V4Q4</accession>
<evidence type="ECO:0000313" key="4">
    <source>
        <dbReference type="Proteomes" id="UP000654345"/>
    </source>
</evidence>
<feature type="transmembrane region" description="Helical" evidence="2">
    <location>
        <begin position="219"/>
        <end position="238"/>
    </location>
</feature>
<feature type="transmembrane region" description="Helical" evidence="2">
    <location>
        <begin position="188"/>
        <end position="207"/>
    </location>
</feature>
<evidence type="ECO:0000256" key="1">
    <source>
        <dbReference type="SAM" id="MobiDB-lite"/>
    </source>
</evidence>
<feature type="transmembrane region" description="Helical" evidence="2">
    <location>
        <begin position="83"/>
        <end position="104"/>
    </location>
</feature>
<dbReference type="RefSeq" id="WP_201375743.1">
    <property type="nucleotide sequence ID" value="NZ_BNJG01000003.1"/>
</dbReference>
<dbReference type="Proteomes" id="UP000654345">
    <property type="component" value="Unassembled WGS sequence"/>
</dbReference>
<name>A0ABQ3V4Q4_9CHLR</name>
<comment type="caution">
    <text evidence="3">The sequence shown here is derived from an EMBL/GenBank/DDBJ whole genome shotgun (WGS) entry which is preliminary data.</text>
</comment>
<keyword evidence="2" id="KW-0472">Membrane</keyword>
<sequence length="278" mass="31592">MPEPTPTPTPTTAQTQREEPSSESLRGIIRQYAGWYPRWWLLAAFLCTFAIVVGMLTWDGLLCPSTRISNSDALICHVPDVPYFFQILLIWLLFGLIWLLTFTFGFKLAELPSDQPGTFSFGRILHACTAFEPLHPALLAQGAISLLLINTMWWHDNSPPIPFALLAISVFIAHCSLFHHSPPARHRLYLSTYGLLCLLLLLAEILFKRNFQARLRDEWLLLTIEILLVFVGIGAIFWHSQPTRPTRHQLPASMNASISPLTVLSSLWPFNHLFPPQR</sequence>
<feature type="transmembrane region" description="Helical" evidence="2">
    <location>
        <begin position="39"/>
        <end position="62"/>
    </location>
</feature>
<keyword evidence="2" id="KW-1133">Transmembrane helix</keyword>
<evidence type="ECO:0000256" key="2">
    <source>
        <dbReference type="SAM" id="Phobius"/>
    </source>
</evidence>
<feature type="region of interest" description="Disordered" evidence="1">
    <location>
        <begin position="1"/>
        <end position="22"/>
    </location>
</feature>
<keyword evidence="2" id="KW-0812">Transmembrane</keyword>
<feature type="transmembrane region" description="Helical" evidence="2">
    <location>
        <begin position="161"/>
        <end position="182"/>
    </location>
</feature>
<feature type="transmembrane region" description="Helical" evidence="2">
    <location>
        <begin position="124"/>
        <end position="149"/>
    </location>
</feature>
<dbReference type="EMBL" id="BNJG01000003">
    <property type="protein sequence ID" value="GHO59570.1"/>
    <property type="molecule type" value="Genomic_DNA"/>
</dbReference>
<keyword evidence="4" id="KW-1185">Reference proteome</keyword>
<gene>
    <name evidence="3" type="ORF">KSB_80450</name>
</gene>
<proteinExistence type="predicted"/>
<protein>
    <submittedName>
        <fullName evidence="3">Uncharacterized protein</fullName>
    </submittedName>
</protein>